<dbReference type="Gene3D" id="2.60.40.10">
    <property type="entry name" value="Immunoglobulins"/>
    <property type="match status" value="1"/>
</dbReference>
<dbReference type="InterPro" id="IPR011467">
    <property type="entry name" value="DUF1573"/>
</dbReference>
<keyword evidence="3" id="KW-1185">Reference proteome</keyword>
<evidence type="ECO:0000313" key="2">
    <source>
        <dbReference type="EMBL" id="SDE73492.1"/>
    </source>
</evidence>
<evidence type="ECO:0008006" key="4">
    <source>
        <dbReference type="Google" id="ProtNLM"/>
    </source>
</evidence>
<protein>
    <recommendedName>
        <fullName evidence="4">DUF1573 domain-containing protein</fullName>
    </recommendedName>
</protein>
<reference evidence="3" key="1">
    <citation type="submission" date="2016-10" db="EMBL/GenBank/DDBJ databases">
        <authorList>
            <person name="Varghese N."/>
            <person name="Submissions S."/>
        </authorList>
    </citation>
    <scope>NUCLEOTIDE SEQUENCE [LARGE SCALE GENOMIC DNA]</scope>
    <source>
        <strain evidence="3">DSM 24729</strain>
    </source>
</reference>
<dbReference type="Pfam" id="PF07610">
    <property type="entry name" value="DUF1573"/>
    <property type="match status" value="1"/>
</dbReference>
<dbReference type="RefSeq" id="WP_074537796.1">
    <property type="nucleotide sequence ID" value="NZ_FNBD01000003.1"/>
</dbReference>
<accession>A0A1G7FC89</accession>
<dbReference type="PANTHER" id="PTHR37833">
    <property type="entry name" value="LIPOPROTEIN-RELATED"/>
    <property type="match status" value="1"/>
</dbReference>
<feature type="chain" id="PRO_5010252445" description="DUF1573 domain-containing protein" evidence="1">
    <location>
        <begin position="20"/>
        <end position="748"/>
    </location>
</feature>
<feature type="signal peptide" evidence="1">
    <location>
        <begin position="1"/>
        <end position="19"/>
    </location>
</feature>
<dbReference type="InterPro" id="IPR013783">
    <property type="entry name" value="Ig-like_fold"/>
</dbReference>
<evidence type="ECO:0000313" key="3">
    <source>
        <dbReference type="Proteomes" id="UP000182114"/>
    </source>
</evidence>
<gene>
    <name evidence="2" type="ORF">SAMN04487992_103172</name>
</gene>
<sequence length="748" mass="83979">MKKVLLFTSLCFATLVASAQDLITKVPKNASVVIALKGKNITNLVSISEFENSKMGKMFIKQLSRKTDGAVVDLETLGINLSENFYYFMETQEGVFTHNFLVPLNDKRGFFSLLSEHQKEGVQYDGDFAYIVDNYDNMVTMWNNNTLLFTVAQEETDYDDVYGYDDYDYDYAEDAAVAVEEAVDAAEATYPILSFDQTTYNFGTIKEGDIVEHTFNFVNTGSSSLVISDAKASCGCTVPSFSSEEIEPGASGTISVKFDSSNKSGSQSKTVTITANTENEVERLYIKGMITEDGVAEVEEVVEIVEDVYETEIEETVIESTEYDDSSYYNDDYYAEQDRKREIREAKRAEKRKEAMASVIEKAKATLTGNYAEGSILKNSSYLKSVGTGKDEATLWVNDFTAIYNDAIPSYFGSGYYGSNPYEMFNLERLYSGMSLTSKLNFDDTNASIKTSYTMNDEMAQYHKDMYNGKMNSNFYKYFNEDTMQGYFSVNTSTEGTLKAYPKLVDAMFEGVEKEHLEDFVPIATRLVSILLDEEAIAKVVRGDMLLVMNGIENVEVTYTTYDYDENYESVEVTKTKTEPIPKFILMVTSEEKEIFNRIMRIGIKEGAVTAENGFYQVEIPDAPFKVNMLFKDNTLLISNSKADITAMSNGTYNAKVSGRHKKLISKNSGSIYVNGKTITRDIPGDMIPNAYKEKLIYISDNVEDATFKVSKMKGNVLEGEMILNTPEGKGHKNSLAYFLNMIDALID</sequence>
<dbReference type="Proteomes" id="UP000182114">
    <property type="component" value="Unassembled WGS sequence"/>
</dbReference>
<evidence type="ECO:0000256" key="1">
    <source>
        <dbReference type="SAM" id="SignalP"/>
    </source>
</evidence>
<name>A0A1G7FC89_9FLAO</name>
<keyword evidence="1" id="KW-0732">Signal</keyword>
<dbReference type="EMBL" id="FNBD01000003">
    <property type="protein sequence ID" value="SDE73492.1"/>
    <property type="molecule type" value="Genomic_DNA"/>
</dbReference>
<dbReference type="eggNOG" id="COG2885">
    <property type="taxonomic scope" value="Bacteria"/>
</dbReference>
<dbReference type="AlphaFoldDB" id="A0A1G7FC89"/>
<organism evidence="2 3">
    <name type="scientific">Cellulophaga baltica</name>
    <dbReference type="NCBI Taxonomy" id="76594"/>
    <lineage>
        <taxon>Bacteria</taxon>
        <taxon>Pseudomonadati</taxon>
        <taxon>Bacteroidota</taxon>
        <taxon>Flavobacteriia</taxon>
        <taxon>Flavobacteriales</taxon>
        <taxon>Flavobacteriaceae</taxon>
        <taxon>Cellulophaga</taxon>
    </lineage>
</organism>
<proteinExistence type="predicted"/>
<dbReference type="PANTHER" id="PTHR37833:SF1">
    <property type="entry name" value="SIGNAL PEPTIDE PROTEIN"/>
    <property type="match status" value="1"/>
</dbReference>